<proteinExistence type="predicted"/>
<sequence>MLSMVLRPFRNELWDGWRDLFASKYYKSLRLIPFWKPHESYFCSAPIILRHGQMTRKTSEPTVHLQTLYNTSGKTFDSGWFNVPMDREKYLWLGGIGSRTWKKDFVTRHCDSVRKEI</sequence>
<evidence type="ECO:0000313" key="2">
    <source>
        <dbReference type="Proteomes" id="UP000499080"/>
    </source>
</evidence>
<reference evidence="1 2" key="1">
    <citation type="journal article" date="2019" name="Sci. Rep.">
        <title>Orb-weaving spider Araneus ventricosus genome elucidates the spidroin gene catalogue.</title>
        <authorList>
            <person name="Kono N."/>
            <person name="Nakamura H."/>
            <person name="Ohtoshi R."/>
            <person name="Moran D.A.P."/>
            <person name="Shinohara A."/>
            <person name="Yoshida Y."/>
            <person name="Fujiwara M."/>
            <person name="Mori M."/>
            <person name="Tomita M."/>
            <person name="Arakawa K."/>
        </authorList>
    </citation>
    <scope>NUCLEOTIDE SEQUENCE [LARGE SCALE GENOMIC DNA]</scope>
</reference>
<dbReference type="EMBL" id="BGPR01000109">
    <property type="protein sequence ID" value="GBL95202.1"/>
    <property type="molecule type" value="Genomic_DNA"/>
</dbReference>
<comment type="caution">
    <text evidence="1">The sequence shown here is derived from an EMBL/GenBank/DDBJ whole genome shotgun (WGS) entry which is preliminary data.</text>
</comment>
<evidence type="ECO:0000313" key="1">
    <source>
        <dbReference type="EMBL" id="GBL95202.1"/>
    </source>
</evidence>
<gene>
    <name evidence="1" type="ORF">AVEN_253531_1</name>
</gene>
<organism evidence="1 2">
    <name type="scientific">Araneus ventricosus</name>
    <name type="common">Orbweaver spider</name>
    <name type="synonym">Epeira ventricosa</name>
    <dbReference type="NCBI Taxonomy" id="182803"/>
    <lineage>
        <taxon>Eukaryota</taxon>
        <taxon>Metazoa</taxon>
        <taxon>Ecdysozoa</taxon>
        <taxon>Arthropoda</taxon>
        <taxon>Chelicerata</taxon>
        <taxon>Arachnida</taxon>
        <taxon>Araneae</taxon>
        <taxon>Araneomorphae</taxon>
        <taxon>Entelegynae</taxon>
        <taxon>Araneoidea</taxon>
        <taxon>Araneidae</taxon>
        <taxon>Araneus</taxon>
    </lineage>
</organism>
<accession>A0A4Y2BSL6</accession>
<protein>
    <submittedName>
        <fullName evidence="1">Uncharacterized protein</fullName>
    </submittedName>
</protein>
<dbReference type="AlphaFoldDB" id="A0A4Y2BSL6"/>
<dbReference type="Proteomes" id="UP000499080">
    <property type="component" value="Unassembled WGS sequence"/>
</dbReference>
<keyword evidence="2" id="KW-1185">Reference proteome</keyword>
<name>A0A4Y2BSL6_ARAVE</name>